<accession>A0A0A9BTD4</accession>
<organism evidence="1">
    <name type="scientific">Arundo donax</name>
    <name type="common">Giant reed</name>
    <name type="synonym">Donax arundinaceus</name>
    <dbReference type="NCBI Taxonomy" id="35708"/>
    <lineage>
        <taxon>Eukaryota</taxon>
        <taxon>Viridiplantae</taxon>
        <taxon>Streptophyta</taxon>
        <taxon>Embryophyta</taxon>
        <taxon>Tracheophyta</taxon>
        <taxon>Spermatophyta</taxon>
        <taxon>Magnoliopsida</taxon>
        <taxon>Liliopsida</taxon>
        <taxon>Poales</taxon>
        <taxon>Poaceae</taxon>
        <taxon>PACMAD clade</taxon>
        <taxon>Arundinoideae</taxon>
        <taxon>Arundineae</taxon>
        <taxon>Arundo</taxon>
    </lineage>
</organism>
<dbReference type="AlphaFoldDB" id="A0A0A9BTD4"/>
<dbReference type="EMBL" id="GBRH01230586">
    <property type="protein sequence ID" value="JAD67309.1"/>
    <property type="molecule type" value="Transcribed_RNA"/>
</dbReference>
<reference evidence="1" key="1">
    <citation type="submission" date="2014-09" db="EMBL/GenBank/DDBJ databases">
        <authorList>
            <person name="Magalhaes I.L.F."/>
            <person name="Oliveira U."/>
            <person name="Santos F.R."/>
            <person name="Vidigal T.H.D.A."/>
            <person name="Brescovit A.D."/>
            <person name="Santos A.J."/>
        </authorList>
    </citation>
    <scope>NUCLEOTIDE SEQUENCE</scope>
    <source>
        <tissue evidence="1">Shoot tissue taken approximately 20 cm above the soil surface</tissue>
    </source>
</reference>
<protein>
    <submittedName>
        <fullName evidence="1">Uncharacterized protein</fullName>
    </submittedName>
</protein>
<evidence type="ECO:0000313" key="1">
    <source>
        <dbReference type="EMBL" id="JAD67309.1"/>
    </source>
</evidence>
<reference evidence="1" key="2">
    <citation type="journal article" date="2015" name="Data Brief">
        <title>Shoot transcriptome of the giant reed, Arundo donax.</title>
        <authorList>
            <person name="Barrero R.A."/>
            <person name="Guerrero F.D."/>
            <person name="Moolhuijzen P."/>
            <person name="Goolsby J.A."/>
            <person name="Tidwell J."/>
            <person name="Bellgard S.E."/>
            <person name="Bellgard M.I."/>
        </authorList>
    </citation>
    <scope>NUCLEOTIDE SEQUENCE</scope>
    <source>
        <tissue evidence="1">Shoot tissue taken approximately 20 cm above the soil surface</tissue>
    </source>
</reference>
<sequence length="45" mass="5291">MQNNKYNLASNNQMITCNDYPIADYKVRKENRKFSYIGISKITTT</sequence>
<name>A0A0A9BTD4_ARUDO</name>
<proteinExistence type="predicted"/>